<protein>
    <submittedName>
        <fullName evidence="2">Uncharacterized protein</fullName>
    </submittedName>
</protein>
<gene>
    <name evidence="2" type="ORF">K469DRAFT_721453</name>
</gene>
<reference evidence="2" key="1">
    <citation type="journal article" date="2020" name="Stud. Mycol.">
        <title>101 Dothideomycetes genomes: a test case for predicting lifestyles and emergence of pathogens.</title>
        <authorList>
            <person name="Haridas S."/>
            <person name="Albert R."/>
            <person name="Binder M."/>
            <person name="Bloem J."/>
            <person name="Labutti K."/>
            <person name="Salamov A."/>
            <person name="Andreopoulos B."/>
            <person name="Baker S."/>
            <person name="Barry K."/>
            <person name="Bills G."/>
            <person name="Bluhm B."/>
            <person name="Cannon C."/>
            <person name="Castanera R."/>
            <person name="Culley D."/>
            <person name="Daum C."/>
            <person name="Ezra D."/>
            <person name="Gonzalez J."/>
            <person name="Henrissat B."/>
            <person name="Kuo A."/>
            <person name="Liang C."/>
            <person name="Lipzen A."/>
            <person name="Lutzoni F."/>
            <person name="Magnuson J."/>
            <person name="Mondo S."/>
            <person name="Nolan M."/>
            <person name="Ohm R."/>
            <person name="Pangilinan J."/>
            <person name="Park H.-J."/>
            <person name="Ramirez L."/>
            <person name="Alfaro M."/>
            <person name="Sun H."/>
            <person name="Tritt A."/>
            <person name="Yoshinaga Y."/>
            <person name="Zwiers L.-H."/>
            <person name="Turgeon B."/>
            <person name="Goodwin S."/>
            <person name="Spatafora J."/>
            <person name="Crous P."/>
            <person name="Grigoriev I."/>
        </authorList>
    </citation>
    <scope>NUCLEOTIDE SEQUENCE</scope>
    <source>
        <strain evidence="2">CBS 207.26</strain>
    </source>
</reference>
<feature type="transmembrane region" description="Helical" evidence="1">
    <location>
        <begin position="6"/>
        <end position="26"/>
    </location>
</feature>
<dbReference type="EMBL" id="ML994618">
    <property type="protein sequence ID" value="KAF2190553.1"/>
    <property type="molecule type" value="Genomic_DNA"/>
</dbReference>
<evidence type="ECO:0000256" key="1">
    <source>
        <dbReference type="SAM" id="Phobius"/>
    </source>
</evidence>
<keyword evidence="1" id="KW-0472">Membrane</keyword>
<evidence type="ECO:0000313" key="2">
    <source>
        <dbReference type="EMBL" id="KAF2190553.1"/>
    </source>
</evidence>
<dbReference type="AlphaFoldDB" id="A0A6A6EGY4"/>
<organism evidence="2 3">
    <name type="scientific">Zopfia rhizophila CBS 207.26</name>
    <dbReference type="NCBI Taxonomy" id="1314779"/>
    <lineage>
        <taxon>Eukaryota</taxon>
        <taxon>Fungi</taxon>
        <taxon>Dikarya</taxon>
        <taxon>Ascomycota</taxon>
        <taxon>Pezizomycotina</taxon>
        <taxon>Dothideomycetes</taxon>
        <taxon>Dothideomycetes incertae sedis</taxon>
        <taxon>Zopfiaceae</taxon>
        <taxon>Zopfia</taxon>
    </lineage>
</organism>
<keyword evidence="3" id="KW-1185">Reference proteome</keyword>
<keyword evidence="1" id="KW-0812">Transmembrane</keyword>
<accession>A0A6A6EGY4</accession>
<evidence type="ECO:0000313" key="3">
    <source>
        <dbReference type="Proteomes" id="UP000800200"/>
    </source>
</evidence>
<sequence>MSAHPLPFLAFAVYSFFRFHLARMCLRREIGIRFGMYSHLLVYARVSLDELQTNRVDDAWKG</sequence>
<dbReference type="Proteomes" id="UP000800200">
    <property type="component" value="Unassembled WGS sequence"/>
</dbReference>
<name>A0A6A6EGY4_9PEZI</name>
<keyword evidence="1" id="KW-1133">Transmembrane helix</keyword>
<proteinExistence type="predicted"/>